<dbReference type="Gene3D" id="3.40.190.290">
    <property type="match status" value="1"/>
</dbReference>
<dbReference type="GO" id="GO:0000976">
    <property type="term" value="F:transcription cis-regulatory region binding"/>
    <property type="evidence" value="ECO:0007669"/>
    <property type="project" value="TreeGrafter"/>
</dbReference>
<dbReference type="Pfam" id="PF03466">
    <property type="entry name" value="LysR_substrate"/>
    <property type="match status" value="1"/>
</dbReference>
<keyword evidence="2" id="KW-0805">Transcription regulation</keyword>
<evidence type="ECO:0000313" key="6">
    <source>
        <dbReference type="EMBL" id="MBB3955256.1"/>
    </source>
</evidence>
<proteinExistence type="inferred from homology"/>
<keyword evidence="7" id="KW-1185">Reference proteome</keyword>
<dbReference type="Proteomes" id="UP000548867">
    <property type="component" value="Unassembled WGS sequence"/>
</dbReference>
<organism evidence="6 7">
    <name type="scientific">Novosphingobium sediminicola</name>
    <dbReference type="NCBI Taxonomy" id="563162"/>
    <lineage>
        <taxon>Bacteria</taxon>
        <taxon>Pseudomonadati</taxon>
        <taxon>Pseudomonadota</taxon>
        <taxon>Alphaproteobacteria</taxon>
        <taxon>Sphingomonadales</taxon>
        <taxon>Sphingomonadaceae</taxon>
        <taxon>Novosphingobium</taxon>
    </lineage>
</organism>
<dbReference type="EMBL" id="JACIDX010000007">
    <property type="protein sequence ID" value="MBB3955256.1"/>
    <property type="molecule type" value="Genomic_DNA"/>
</dbReference>
<evidence type="ECO:0000259" key="5">
    <source>
        <dbReference type="PROSITE" id="PS50931"/>
    </source>
</evidence>
<dbReference type="PRINTS" id="PR00039">
    <property type="entry name" value="HTHLYSR"/>
</dbReference>
<dbReference type="Gene3D" id="1.10.10.10">
    <property type="entry name" value="Winged helix-like DNA-binding domain superfamily/Winged helix DNA-binding domain"/>
    <property type="match status" value="1"/>
</dbReference>
<dbReference type="PANTHER" id="PTHR30126">
    <property type="entry name" value="HTH-TYPE TRANSCRIPTIONAL REGULATOR"/>
    <property type="match status" value="1"/>
</dbReference>
<dbReference type="PANTHER" id="PTHR30126:SF39">
    <property type="entry name" value="HTH-TYPE TRANSCRIPTIONAL REGULATOR CYSL"/>
    <property type="match status" value="1"/>
</dbReference>
<dbReference type="GO" id="GO:0003700">
    <property type="term" value="F:DNA-binding transcription factor activity"/>
    <property type="evidence" value="ECO:0007669"/>
    <property type="project" value="InterPro"/>
</dbReference>
<dbReference type="AlphaFoldDB" id="A0A7W6G6F9"/>
<dbReference type="SUPFAM" id="SSF46785">
    <property type="entry name" value="Winged helix' DNA-binding domain"/>
    <property type="match status" value="1"/>
</dbReference>
<evidence type="ECO:0000256" key="4">
    <source>
        <dbReference type="ARBA" id="ARBA00023163"/>
    </source>
</evidence>
<dbReference type="FunFam" id="1.10.10.10:FF:000001">
    <property type="entry name" value="LysR family transcriptional regulator"/>
    <property type="match status" value="1"/>
</dbReference>
<accession>A0A7W6G6F9</accession>
<dbReference type="PROSITE" id="PS50931">
    <property type="entry name" value="HTH_LYSR"/>
    <property type="match status" value="1"/>
</dbReference>
<comment type="similarity">
    <text evidence="1">Belongs to the LysR transcriptional regulatory family.</text>
</comment>
<sequence>MTLEQLRIFVAVAQSLNMTRAAQELNLTQPSVSAAMAALEGRHGLRLFDRVGRSIELSEAGRAFLPEARGVLARAREAAQALDDLAGLRRGSLRIAASQTVATYWLPARMARFAARHPGIALDLALGNTQESAEAVLAGEADLAFVEGEAQGDLLRVMPVGEDRLGLYARADHPLAGRALDHDALRGAAWVLREMGSGTRAHLGLALAQAGLDWGDLDIRLELPANGAVLEALAAGDLITAVSEYAAASRVAAGRVVRLDWPFAPRGFAMLSHRARRLSAASEAFVASLAGS</sequence>
<dbReference type="Pfam" id="PF00126">
    <property type="entry name" value="HTH_1"/>
    <property type="match status" value="1"/>
</dbReference>
<evidence type="ECO:0000313" key="7">
    <source>
        <dbReference type="Proteomes" id="UP000548867"/>
    </source>
</evidence>
<keyword evidence="4" id="KW-0804">Transcription</keyword>
<dbReference type="InterPro" id="IPR005119">
    <property type="entry name" value="LysR_subst-bd"/>
</dbReference>
<dbReference type="InterPro" id="IPR036390">
    <property type="entry name" value="WH_DNA-bd_sf"/>
</dbReference>
<comment type="caution">
    <text evidence="6">The sequence shown here is derived from an EMBL/GenBank/DDBJ whole genome shotgun (WGS) entry which is preliminary data.</text>
</comment>
<gene>
    <name evidence="6" type="ORF">GGR38_002208</name>
</gene>
<evidence type="ECO:0000256" key="1">
    <source>
        <dbReference type="ARBA" id="ARBA00009437"/>
    </source>
</evidence>
<name>A0A7W6G6F9_9SPHN</name>
<evidence type="ECO:0000256" key="3">
    <source>
        <dbReference type="ARBA" id="ARBA00023125"/>
    </source>
</evidence>
<dbReference type="InterPro" id="IPR000847">
    <property type="entry name" value="LysR_HTH_N"/>
</dbReference>
<dbReference type="RefSeq" id="WP_183625383.1">
    <property type="nucleotide sequence ID" value="NZ_JACIDX010000007.1"/>
</dbReference>
<dbReference type="InterPro" id="IPR036388">
    <property type="entry name" value="WH-like_DNA-bd_sf"/>
</dbReference>
<dbReference type="SUPFAM" id="SSF53850">
    <property type="entry name" value="Periplasmic binding protein-like II"/>
    <property type="match status" value="1"/>
</dbReference>
<evidence type="ECO:0000256" key="2">
    <source>
        <dbReference type="ARBA" id="ARBA00023015"/>
    </source>
</evidence>
<reference evidence="6 7" key="1">
    <citation type="submission" date="2020-08" db="EMBL/GenBank/DDBJ databases">
        <title>Genomic Encyclopedia of Type Strains, Phase IV (KMG-IV): sequencing the most valuable type-strain genomes for metagenomic binning, comparative biology and taxonomic classification.</title>
        <authorList>
            <person name="Goeker M."/>
        </authorList>
    </citation>
    <scope>NUCLEOTIDE SEQUENCE [LARGE SCALE GENOMIC DNA]</scope>
    <source>
        <strain evidence="6 7">DSM 27057</strain>
    </source>
</reference>
<keyword evidence="3 6" id="KW-0238">DNA-binding</keyword>
<protein>
    <submittedName>
        <fullName evidence="6">DNA-binding transcriptional LysR family regulator</fullName>
    </submittedName>
</protein>
<feature type="domain" description="HTH lysR-type" evidence="5">
    <location>
        <begin position="1"/>
        <end position="58"/>
    </location>
</feature>